<dbReference type="Proteomes" id="UP000569329">
    <property type="component" value="Unassembled WGS sequence"/>
</dbReference>
<dbReference type="RefSeq" id="WP_182545642.1">
    <property type="nucleotide sequence ID" value="NZ_JACGWZ010000005.1"/>
</dbReference>
<evidence type="ECO:0000256" key="1">
    <source>
        <dbReference type="ARBA" id="ARBA00006987"/>
    </source>
</evidence>
<comment type="caution">
    <text evidence="2">The sequence shown here is derived from an EMBL/GenBank/DDBJ whole genome shotgun (WGS) entry which is preliminary data.</text>
</comment>
<organism evidence="2 3">
    <name type="scientific">Halosaccharopolyspora lacisalsi</name>
    <dbReference type="NCBI Taxonomy" id="1000566"/>
    <lineage>
        <taxon>Bacteria</taxon>
        <taxon>Bacillati</taxon>
        <taxon>Actinomycetota</taxon>
        <taxon>Actinomycetes</taxon>
        <taxon>Pseudonocardiales</taxon>
        <taxon>Pseudonocardiaceae</taxon>
        <taxon>Halosaccharopolyspora</taxon>
    </lineage>
</organism>
<dbReference type="PANTHER" id="PTHR42928:SF3">
    <property type="entry name" value="UPF0065 PROTEIN YFLP"/>
    <property type="match status" value="1"/>
</dbReference>
<dbReference type="PANTHER" id="PTHR42928">
    <property type="entry name" value="TRICARBOXYLATE-BINDING PROTEIN"/>
    <property type="match status" value="1"/>
</dbReference>
<keyword evidence="3" id="KW-1185">Reference proteome</keyword>
<dbReference type="SUPFAM" id="SSF53850">
    <property type="entry name" value="Periplasmic binding protein-like II"/>
    <property type="match status" value="1"/>
</dbReference>
<dbReference type="Gene3D" id="3.40.190.10">
    <property type="entry name" value="Periplasmic binding protein-like II"/>
    <property type="match status" value="1"/>
</dbReference>
<name>A0A839E519_9PSEU</name>
<gene>
    <name evidence="2" type="ORF">FHX42_003807</name>
</gene>
<comment type="similarity">
    <text evidence="1">Belongs to the UPF0065 (bug) family.</text>
</comment>
<dbReference type="InterPro" id="IPR005064">
    <property type="entry name" value="BUG"/>
</dbReference>
<reference evidence="2 3" key="1">
    <citation type="submission" date="2020-07" db="EMBL/GenBank/DDBJ databases">
        <title>Sequencing the genomes of 1000 actinobacteria strains.</title>
        <authorList>
            <person name="Klenk H.-P."/>
        </authorList>
    </citation>
    <scope>NUCLEOTIDE SEQUENCE [LARGE SCALE GENOMIC DNA]</scope>
    <source>
        <strain evidence="2 3">DSM 45975</strain>
    </source>
</reference>
<sequence>MDQRRSGPVRRARSRRVAPVVTAAVATVALLVTQGLGQRPEGLHALEGRQLRLMAPAAPGGGWDQTSREIQTALRDRIGRVEVYNVDGAGGTVGLSQYAQLPADPTELMVTGLIMVGAIQTNHSPVTLAETTPLARLTTDYEVVVVPADSPLRGIDDLVTAMRTDLRSVSIAGGSAGGVEQILAGLIADEIGKNPSKVNYIAHSGGGEMLTTLLSGRSDAAISGLSEILPQIEAGRVRPLAVSSAERLPTLPDVPTLRERGVDVELSNWRGIVAPAGISAEEERVLEDMLMRMARSPRWQETLRRRGWGDAALAGPEFERFLASEQRRIGRVLEKLDLR</sequence>
<evidence type="ECO:0000313" key="2">
    <source>
        <dbReference type="EMBL" id="MBA8826431.1"/>
    </source>
</evidence>
<dbReference type="Gene3D" id="3.40.190.150">
    <property type="entry name" value="Bordetella uptake gene, domain 1"/>
    <property type="match status" value="1"/>
</dbReference>
<accession>A0A839E519</accession>
<dbReference type="InterPro" id="IPR042100">
    <property type="entry name" value="Bug_dom1"/>
</dbReference>
<dbReference type="PIRSF" id="PIRSF017082">
    <property type="entry name" value="YflP"/>
    <property type="match status" value="1"/>
</dbReference>
<dbReference type="AlphaFoldDB" id="A0A839E519"/>
<proteinExistence type="inferred from homology"/>
<dbReference type="CDD" id="cd07012">
    <property type="entry name" value="PBP2_Bug_TTT"/>
    <property type="match status" value="1"/>
</dbReference>
<evidence type="ECO:0000313" key="3">
    <source>
        <dbReference type="Proteomes" id="UP000569329"/>
    </source>
</evidence>
<dbReference type="EMBL" id="JACGWZ010000005">
    <property type="protein sequence ID" value="MBA8826431.1"/>
    <property type="molecule type" value="Genomic_DNA"/>
</dbReference>
<protein>
    <submittedName>
        <fullName evidence="2">Putative tricarboxylic transport membrane protein</fullName>
    </submittedName>
</protein>
<dbReference type="Pfam" id="PF03401">
    <property type="entry name" value="TctC"/>
    <property type="match status" value="1"/>
</dbReference>